<dbReference type="InterPro" id="IPR001647">
    <property type="entry name" value="HTH_TetR"/>
</dbReference>
<dbReference type="SUPFAM" id="SSF46689">
    <property type="entry name" value="Homeodomain-like"/>
    <property type="match status" value="1"/>
</dbReference>
<proteinExistence type="predicted"/>
<organism evidence="3 4">
    <name type="scientific">Aliiroseovarius salicola</name>
    <dbReference type="NCBI Taxonomy" id="3009082"/>
    <lineage>
        <taxon>Bacteria</taxon>
        <taxon>Pseudomonadati</taxon>
        <taxon>Pseudomonadota</taxon>
        <taxon>Alphaproteobacteria</taxon>
        <taxon>Rhodobacterales</taxon>
        <taxon>Paracoccaceae</taxon>
        <taxon>Aliiroseovarius</taxon>
    </lineage>
</organism>
<accession>A0ABT4VYB4</accession>
<dbReference type="RefSeq" id="WP_271052884.1">
    <property type="nucleotide sequence ID" value="NZ_JAQIIO010000002.1"/>
</dbReference>
<evidence type="ECO:0000313" key="4">
    <source>
        <dbReference type="Proteomes" id="UP001528040"/>
    </source>
</evidence>
<evidence type="ECO:0000259" key="2">
    <source>
        <dbReference type="Pfam" id="PF00440"/>
    </source>
</evidence>
<dbReference type="EMBL" id="JAQIIO010000002">
    <property type="protein sequence ID" value="MDA5093201.1"/>
    <property type="molecule type" value="Genomic_DNA"/>
</dbReference>
<keyword evidence="4" id="KW-1185">Reference proteome</keyword>
<dbReference type="Proteomes" id="UP001528040">
    <property type="component" value="Unassembled WGS sequence"/>
</dbReference>
<evidence type="ECO:0000313" key="3">
    <source>
        <dbReference type="EMBL" id="MDA5093201.1"/>
    </source>
</evidence>
<reference evidence="3 4" key="1">
    <citation type="submission" date="2023-01" db="EMBL/GenBank/DDBJ databases">
        <authorList>
            <person name="Yoon J.-W."/>
        </authorList>
    </citation>
    <scope>NUCLEOTIDE SEQUENCE [LARGE SCALE GENOMIC DNA]</scope>
    <source>
        <strain evidence="3 4">KMU-50</strain>
    </source>
</reference>
<evidence type="ECO:0000256" key="1">
    <source>
        <dbReference type="ARBA" id="ARBA00023125"/>
    </source>
</evidence>
<sequence>MTGTRTRLNGEDWVEAGFRALISSGPKALKAEPLAREMGTTKGSFYWHFKDIPDFHSKMLSSWENHAKNTISEGLAAEKDPVRRLYLLGEIAMASDVTQDGNSAEPAIRAWAQENQGVAEAVGRIDQSRLAHLEQALSDLELTNPEFARLIYGACIGLGSLPSNGNAENRDAMSTLMAALLALRDA</sequence>
<dbReference type="Gene3D" id="1.10.357.10">
    <property type="entry name" value="Tetracycline Repressor, domain 2"/>
    <property type="match status" value="1"/>
</dbReference>
<keyword evidence="1" id="KW-0238">DNA-binding</keyword>
<dbReference type="InterPro" id="IPR009057">
    <property type="entry name" value="Homeodomain-like_sf"/>
</dbReference>
<protein>
    <submittedName>
        <fullName evidence="3">TetR/AcrR family transcriptional regulator</fullName>
    </submittedName>
</protein>
<feature type="domain" description="HTH tetR-type" evidence="2">
    <location>
        <begin position="15"/>
        <end position="51"/>
    </location>
</feature>
<gene>
    <name evidence="3" type="ORF">O2N63_03790</name>
</gene>
<comment type="caution">
    <text evidence="3">The sequence shown here is derived from an EMBL/GenBank/DDBJ whole genome shotgun (WGS) entry which is preliminary data.</text>
</comment>
<dbReference type="Pfam" id="PF00440">
    <property type="entry name" value="TetR_N"/>
    <property type="match status" value="1"/>
</dbReference>
<name>A0ABT4VYB4_9RHOB</name>